<keyword evidence="1" id="KW-0812">Transmembrane</keyword>
<dbReference type="AlphaFoldDB" id="A0A0E9V6B1"/>
<feature type="transmembrane region" description="Helical" evidence="1">
    <location>
        <begin position="6"/>
        <end position="25"/>
    </location>
</feature>
<dbReference type="EMBL" id="GBXM01035819">
    <property type="protein sequence ID" value="JAH72758.1"/>
    <property type="molecule type" value="Transcribed_RNA"/>
</dbReference>
<sequence>MTVWYYFGTLCIRIVLFVLFSLNLTSAM</sequence>
<reference evidence="2" key="2">
    <citation type="journal article" date="2015" name="Fish Shellfish Immunol.">
        <title>Early steps in the European eel (Anguilla anguilla)-Vibrio vulnificus interaction in the gills: Role of the RtxA13 toxin.</title>
        <authorList>
            <person name="Callol A."/>
            <person name="Pajuelo D."/>
            <person name="Ebbesson L."/>
            <person name="Teles M."/>
            <person name="MacKenzie S."/>
            <person name="Amaro C."/>
        </authorList>
    </citation>
    <scope>NUCLEOTIDE SEQUENCE</scope>
</reference>
<reference evidence="2" key="1">
    <citation type="submission" date="2014-11" db="EMBL/GenBank/DDBJ databases">
        <authorList>
            <person name="Amaro Gonzalez C."/>
        </authorList>
    </citation>
    <scope>NUCLEOTIDE SEQUENCE</scope>
</reference>
<keyword evidence="1" id="KW-1133">Transmembrane helix</keyword>
<name>A0A0E9V6B1_ANGAN</name>
<proteinExistence type="predicted"/>
<evidence type="ECO:0000256" key="1">
    <source>
        <dbReference type="SAM" id="Phobius"/>
    </source>
</evidence>
<evidence type="ECO:0000313" key="2">
    <source>
        <dbReference type="EMBL" id="JAH72758.1"/>
    </source>
</evidence>
<protein>
    <submittedName>
        <fullName evidence="2">Uncharacterized protein</fullName>
    </submittedName>
</protein>
<accession>A0A0E9V6B1</accession>
<organism evidence="2">
    <name type="scientific">Anguilla anguilla</name>
    <name type="common">European freshwater eel</name>
    <name type="synonym">Muraena anguilla</name>
    <dbReference type="NCBI Taxonomy" id="7936"/>
    <lineage>
        <taxon>Eukaryota</taxon>
        <taxon>Metazoa</taxon>
        <taxon>Chordata</taxon>
        <taxon>Craniata</taxon>
        <taxon>Vertebrata</taxon>
        <taxon>Euteleostomi</taxon>
        <taxon>Actinopterygii</taxon>
        <taxon>Neopterygii</taxon>
        <taxon>Teleostei</taxon>
        <taxon>Anguilliformes</taxon>
        <taxon>Anguillidae</taxon>
        <taxon>Anguilla</taxon>
    </lineage>
</organism>
<keyword evidence="1" id="KW-0472">Membrane</keyword>